<feature type="domain" description="Glyoxalase/fosfomycin resistance/dioxygenase" evidence="1">
    <location>
        <begin position="22"/>
        <end position="124"/>
    </location>
</feature>
<dbReference type="AlphaFoldDB" id="A0A3M9N950"/>
<comment type="caution">
    <text evidence="2">The sequence shown here is derived from an EMBL/GenBank/DDBJ whole genome shotgun (WGS) entry which is preliminary data.</text>
</comment>
<keyword evidence="3" id="KW-1185">Reference proteome</keyword>
<name>A0A3M9N950_9BACT</name>
<sequence>MNEHLKPFFAPQLLINNGVKDISFYANAFGATENFCLRNDDDSVHVAELSIDGTIFHLHEVTKQHFFSPEKHQGTTAIIGLFVSDVGAVVNKAIQAGAIEISAVKDYEYGYRQGEIKDIFGHHWLIEKKI</sequence>
<organism evidence="2 3">
    <name type="scientific">Hanamia caeni</name>
    <dbReference type="NCBI Taxonomy" id="2294116"/>
    <lineage>
        <taxon>Bacteria</taxon>
        <taxon>Pseudomonadati</taxon>
        <taxon>Bacteroidota</taxon>
        <taxon>Chitinophagia</taxon>
        <taxon>Chitinophagales</taxon>
        <taxon>Chitinophagaceae</taxon>
        <taxon>Hanamia</taxon>
    </lineage>
</organism>
<dbReference type="Gene3D" id="3.10.180.10">
    <property type="entry name" value="2,3-Dihydroxybiphenyl 1,2-Dioxygenase, domain 1"/>
    <property type="match status" value="1"/>
</dbReference>
<gene>
    <name evidence="2" type="ORF">EFY79_17850</name>
</gene>
<dbReference type="EMBL" id="RJJR01000016">
    <property type="protein sequence ID" value="RNI33847.1"/>
    <property type="molecule type" value="Genomic_DNA"/>
</dbReference>
<dbReference type="InterPro" id="IPR029068">
    <property type="entry name" value="Glyas_Bleomycin-R_OHBP_Dase"/>
</dbReference>
<dbReference type="OrthoDB" id="9795306at2"/>
<dbReference type="Pfam" id="PF00903">
    <property type="entry name" value="Glyoxalase"/>
    <property type="match status" value="1"/>
</dbReference>
<dbReference type="PANTHER" id="PTHR34109">
    <property type="entry name" value="BNAUNNG04460D PROTEIN-RELATED"/>
    <property type="match status" value="1"/>
</dbReference>
<evidence type="ECO:0000259" key="1">
    <source>
        <dbReference type="Pfam" id="PF00903"/>
    </source>
</evidence>
<dbReference type="PANTHER" id="PTHR34109:SF1">
    <property type="entry name" value="VOC DOMAIN-CONTAINING PROTEIN"/>
    <property type="match status" value="1"/>
</dbReference>
<dbReference type="SUPFAM" id="SSF54593">
    <property type="entry name" value="Glyoxalase/Bleomycin resistance protein/Dihydroxybiphenyl dioxygenase"/>
    <property type="match status" value="1"/>
</dbReference>
<protein>
    <submittedName>
        <fullName evidence="2">VOC family protein</fullName>
    </submittedName>
</protein>
<dbReference type="Proteomes" id="UP000267223">
    <property type="component" value="Unassembled WGS sequence"/>
</dbReference>
<evidence type="ECO:0000313" key="2">
    <source>
        <dbReference type="EMBL" id="RNI33847.1"/>
    </source>
</evidence>
<dbReference type="RefSeq" id="WP_123122104.1">
    <property type="nucleotide sequence ID" value="NZ_RJJR01000016.1"/>
</dbReference>
<reference evidence="2 3" key="1">
    <citation type="submission" date="2018-11" db="EMBL/GenBank/DDBJ databases">
        <title>Draft genome sequence of Ferruginibacter sp. BO-59.</title>
        <authorList>
            <person name="Im W.T."/>
        </authorList>
    </citation>
    <scope>NUCLEOTIDE SEQUENCE [LARGE SCALE GENOMIC DNA]</scope>
    <source>
        <strain evidence="2 3">BO-59</strain>
    </source>
</reference>
<evidence type="ECO:0000313" key="3">
    <source>
        <dbReference type="Proteomes" id="UP000267223"/>
    </source>
</evidence>
<proteinExistence type="predicted"/>
<dbReference type="InterPro" id="IPR004360">
    <property type="entry name" value="Glyas_Fos-R_dOase_dom"/>
</dbReference>
<accession>A0A3M9N950</accession>